<evidence type="ECO:0000313" key="2">
    <source>
        <dbReference type="Proteomes" id="UP000018888"/>
    </source>
</evidence>
<accession>A0A2P4QB20</accession>
<gene>
    <name evidence="1" type="ORF">GLOIN_2v1770897</name>
</gene>
<dbReference type="Proteomes" id="UP000018888">
    <property type="component" value="Unassembled WGS sequence"/>
</dbReference>
<sequence>MSYLEKDLVKILKDSSYHSKEWEETDPEEEWLITQSAVEDDGIIEELIKQKSSSIYIYNKWWHSSALLRLLHDD</sequence>
<dbReference type="VEuPathDB" id="FungiDB:RhiirFUN_013681"/>
<keyword evidence="2" id="KW-1185">Reference proteome</keyword>
<reference evidence="1 2" key="1">
    <citation type="journal article" date="2013" name="Proc. Natl. Acad. Sci. U.S.A.">
        <title>Genome of an arbuscular mycorrhizal fungus provides insight into the oldest plant symbiosis.</title>
        <authorList>
            <person name="Tisserant E."/>
            <person name="Malbreil M."/>
            <person name="Kuo A."/>
            <person name="Kohler A."/>
            <person name="Symeonidi A."/>
            <person name="Balestrini R."/>
            <person name="Charron P."/>
            <person name="Duensing N."/>
            <person name="Frei Dit Frey N."/>
            <person name="Gianinazzi-Pearson V."/>
            <person name="Gilbert L.B."/>
            <person name="Handa Y."/>
            <person name="Herr J.R."/>
            <person name="Hijri M."/>
            <person name="Koul R."/>
            <person name="Kawaguchi M."/>
            <person name="Krajinski F."/>
            <person name="Lammers P.J."/>
            <person name="Masclaux F.G."/>
            <person name="Murat C."/>
            <person name="Morin E."/>
            <person name="Ndikumana S."/>
            <person name="Pagni M."/>
            <person name="Petitpierre D."/>
            <person name="Requena N."/>
            <person name="Rosikiewicz P."/>
            <person name="Riley R."/>
            <person name="Saito K."/>
            <person name="San Clemente H."/>
            <person name="Shapiro H."/>
            <person name="van Tuinen D."/>
            <person name="Becard G."/>
            <person name="Bonfante P."/>
            <person name="Paszkowski U."/>
            <person name="Shachar-Hill Y.Y."/>
            <person name="Tuskan G.A."/>
            <person name="Young P.W."/>
            <person name="Sanders I.R."/>
            <person name="Henrissat B."/>
            <person name="Rensing S.A."/>
            <person name="Grigoriev I.V."/>
            <person name="Corradi N."/>
            <person name="Roux C."/>
            <person name="Martin F."/>
        </authorList>
    </citation>
    <scope>NUCLEOTIDE SEQUENCE [LARGE SCALE GENOMIC DNA]</scope>
    <source>
        <strain evidence="1 2">DAOM 197198</strain>
    </source>
</reference>
<evidence type="ECO:0000313" key="1">
    <source>
        <dbReference type="EMBL" id="POG74842.1"/>
    </source>
</evidence>
<organism evidence="1 2">
    <name type="scientific">Rhizophagus irregularis (strain DAOM 181602 / DAOM 197198 / MUCL 43194)</name>
    <name type="common">Arbuscular mycorrhizal fungus</name>
    <name type="synonym">Glomus intraradices</name>
    <dbReference type="NCBI Taxonomy" id="747089"/>
    <lineage>
        <taxon>Eukaryota</taxon>
        <taxon>Fungi</taxon>
        <taxon>Fungi incertae sedis</taxon>
        <taxon>Mucoromycota</taxon>
        <taxon>Glomeromycotina</taxon>
        <taxon>Glomeromycetes</taxon>
        <taxon>Glomerales</taxon>
        <taxon>Glomeraceae</taxon>
        <taxon>Rhizophagus</taxon>
    </lineage>
</organism>
<dbReference type="EMBL" id="AUPC02000067">
    <property type="protein sequence ID" value="POG74842.1"/>
    <property type="molecule type" value="Genomic_DNA"/>
</dbReference>
<dbReference type="AlphaFoldDB" id="A0A2P4QB20"/>
<proteinExistence type="predicted"/>
<protein>
    <submittedName>
        <fullName evidence="1">Uncharacterized protein</fullName>
    </submittedName>
</protein>
<reference evidence="1 2" key="2">
    <citation type="journal article" date="2018" name="New Phytol.">
        <title>High intraspecific genome diversity in the model arbuscular mycorrhizal symbiont Rhizophagus irregularis.</title>
        <authorList>
            <person name="Chen E.C.H."/>
            <person name="Morin E."/>
            <person name="Beaudet D."/>
            <person name="Noel J."/>
            <person name="Yildirir G."/>
            <person name="Ndikumana S."/>
            <person name="Charron P."/>
            <person name="St-Onge C."/>
            <person name="Giorgi J."/>
            <person name="Kruger M."/>
            <person name="Marton T."/>
            <person name="Ropars J."/>
            <person name="Grigoriev I.V."/>
            <person name="Hainaut M."/>
            <person name="Henrissat B."/>
            <person name="Roux C."/>
            <person name="Martin F."/>
            <person name="Corradi N."/>
        </authorList>
    </citation>
    <scope>NUCLEOTIDE SEQUENCE [LARGE SCALE GENOMIC DNA]</scope>
    <source>
        <strain evidence="1 2">DAOM 197198</strain>
    </source>
</reference>
<comment type="caution">
    <text evidence="1">The sequence shown here is derived from an EMBL/GenBank/DDBJ whole genome shotgun (WGS) entry which is preliminary data.</text>
</comment>
<name>A0A2P4QB20_RHIID</name>